<organism evidence="2 3">
    <name type="scientific">Paracidovorax wautersii</name>
    <dbReference type="NCBI Taxonomy" id="1177982"/>
    <lineage>
        <taxon>Bacteria</taxon>
        <taxon>Pseudomonadati</taxon>
        <taxon>Pseudomonadota</taxon>
        <taxon>Betaproteobacteria</taxon>
        <taxon>Burkholderiales</taxon>
        <taxon>Comamonadaceae</taxon>
        <taxon>Paracidovorax</taxon>
    </lineage>
</organism>
<dbReference type="InterPro" id="IPR036928">
    <property type="entry name" value="AS_sf"/>
</dbReference>
<dbReference type="Proteomes" id="UP000461670">
    <property type="component" value="Unassembled WGS sequence"/>
</dbReference>
<name>A0A7V8FRW6_9BURK</name>
<dbReference type="GO" id="GO:0012505">
    <property type="term" value="C:endomembrane system"/>
    <property type="evidence" value="ECO:0007669"/>
    <property type="project" value="TreeGrafter"/>
</dbReference>
<dbReference type="PANTHER" id="PTHR43372">
    <property type="entry name" value="FATTY-ACID AMIDE HYDROLASE"/>
    <property type="match status" value="1"/>
</dbReference>
<dbReference type="InterPro" id="IPR052739">
    <property type="entry name" value="FAAH2"/>
</dbReference>
<sequence length="299" mass="31489">MSAIPISAQEDPTPDLSYASLREQAQALADGRITAVALLAQTLDRIARFEPALNALAVAALREAGAVIVGKSNVPLALADLQSYNVLHGRSNNPWNLDRTPGGSSGGSAAAVAAGYVALELGSDIGGSIRIPAHFTGIYGHKPSQGLVALGGTGVPSGRAADRDLSVAGPLARTAGDLSLALDLLLNRDPLARKAWRAQLPPARHTRLRDFRVLLIDRWPGTEPSLTELETLRRVEPVLRAAGATVLHPHDLPEGLLPDWVAQNRTYRSLLGSSLAQPPALSEAAQRRLADLAPDDRSA</sequence>
<accession>A0A7V8FRW6</accession>
<evidence type="ECO:0000313" key="2">
    <source>
        <dbReference type="EMBL" id="KAF1023646.1"/>
    </source>
</evidence>
<feature type="domain" description="Amidase" evidence="1">
    <location>
        <begin position="51"/>
        <end position="248"/>
    </location>
</feature>
<reference evidence="3" key="1">
    <citation type="journal article" date="2020" name="MBio">
        <title>Horizontal gene transfer to a defensive symbiont with a reduced genome amongst a multipartite beetle microbiome.</title>
        <authorList>
            <person name="Waterworth S.C."/>
            <person name="Florez L.V."/>
            <person name="Rees E.R."/>
            <person name="Hertweck C."/>
            <person name="Kaltenpoth M."/>
            <person name="Kwan J.C."/>
        </authorList>
    </citation>
    <scope>NUCLEOTIDE SEQUENCE [LARGE SCALE GENOMIC DNA]</scope>
</reference>
<dbReference type="SUPFAM" id="SSF75304">
    <property type="entry name" value="Amidase signature (AS) enzymes"/>
    <property type="match status" value="1"/>
</dbReference>
<evidence type="ECO:0000259" key="1">
    <source>
        <dbReference type="Pfam" id="PF01425"/>
    </source>
</evidence>
<gene>
    <name evidence="2" type="primary">amdA</name>
    <name evidence="2" type="ORF">GAK30_00309</name>
</gene>
<protein>
    <submittedName>
        <fullName evidence="2">Amidase</fullName>
    </submittedName>
</protein>
<dbReference type="Pfam" id="PF01425">
    <property type="entry name" value="Amidase"/>
    <property type="match status" value="1"/>
</dbReference>
<dbReference type="AlphaFoldDB" id="A0A7V8FRW6"/>
<proteinExistence type="predicted"/>
<dbReference type="InterPro" id="IPR023631">
    <property type="entry name" value="Amidase_dom"/>
</dbReference>
<dbReference type="PANTHER" id="PTHR43372:SF4">
    <property type="entry name" value="FATTY-ACID AMIDE HYDROLASE 2"/>
    <property type="match status" value="1"/>
</dbReference>
<comment type="caution">
    <text evidence="2">The sequence shown here is derived from an EMBL/GenBank/DDBJ whole genome shotgun (WGS) entry which is preliminary data.</text>
</comment>
<dbReference type="EMBL" id="WNDQ01000003">
    <property type="protein sequence ID" value="KAF1023646.1"/>
    <property type="molecule type" value="Genomic_DNA"/>
</dbReference>
<dbReference type="Gene3D" id="3.90.1300.10">
    <property type="entry name" value="Amidase signature (AS) domain"/>
    <property type="match status" value="1"/>
</dbReference>
<evidence type="ECO:0000313" key="3">
    <source>
        <dbReference type="Proteomes" id="UP000461670"/>
    </source>
</evidence>